<evidence type="ECO:0000313" key="2">
    <source>
        <dbReference type="EMBL" id="GFQ73036.1"/>
    </source>
</evidence>
<dbReference type="Proteomes" id="UP000887116">
    <property type="component" value="Unassembled WGS sequence"/>
</dbReference>
<name>A0A8X6KH79_TRICU</name>
<accession>A0A8X6KH79</accession>
<sequence>MTEASVDKKDWFNSYVDQSVTFSSWRKVEAKICQILKQNVEKKLMDPIHRQILFQILGDDFVNKYFSSYTNSPAVLDNIRLEEKEKKTEEMKTFVATVISNALQKNGPKSDVKVQSDLSAFSEDLQNVVEADLQEELADSKSKKKQKVDMHEKYLTGVLASEPYVMEDLISKMSSQLVVLSDNLRHQFWPICSSAKEKSKNKKNSDKVLEKFAQLYRRLCSSPDLNEGLKPIMPSVYKVYNETKCLEPLKSEESMKSCAIILKICDSSGRKFQFHFIYYAIVVQQQFLNNRQKNYDQDYAYAAFFLDQILRLCAPNSNRCVKIVKKVCEMLPEMDKQLHFHIKEKLSVKSNSEKDDRGGMKFDVGKPTNMDSIEMFLNSWISSGFVAILKSSLLFFIWDQLLLNKWENKILQDICLTLLGLLKPWFMVAKNQIDIHKVFMEEPSLLYFLDVRNALLHVQKKKDFLEVPRLNRNVKYSTSEPVPPPPPPPPSPKIETPPKPVMIPKPPIPLPVVPPKSPPKPVKPPQKFIPWVPYNKEKMKEMTSVKNKVDLPFDFYVDSVRLVPDNATVVKITGKVLNMYLNQKDKSIKFQAYPELDSFWRYPKFSFKQAINLESIPMNPDVVIMLRVYTVEHHSKNVCVLGSCLFGPFSNKHGKIPKRLAKFQQAALRVGGHQIRVRHGIPDPDFNVEHMLASHMDDNPIIPGLTILIRVLPHSKESIPPSEYETNCYRSDLAKPNESENKLYKHYQDSDDFSMTVRDKALLLMGQASANDPTLKQLIQQQFPKEGSDVEDFPYQRYVHYNPKEHGMMVLVDKAAGLPLFLEGRYLQCLAQVFPGEDTKMGSGKNQVISFVTNELELDSSQRAPDWSDQPKNVKPEYDDRTFILLSLYGLRPRFNTDTEKLLDREGREPRFNLQQAIAWSAMPCFDKGAVYAGIHQVPLLKGRPPDDILEKLSYLPLDYICKKFRSQLKVFEAASIEVSIWDGHFSNSECPPLPVHTQLLNISNNPSRYLKAAEHTSGATAAELLKSGLSDPHQFNTYKKKILELLSLAFKNNLNNSLVKSGYPAMI</sequence>
<keyword evidence="3" id="KW-1185">Reference proteome</keyword>
<feature type="compositionally biased region" description="Pro residues" evidence="1">
    <location>
        <begin position="481"/>
        <end position="500"/>
    </location>
</feature>
<feature type="region of interest" description="Disordered" evidence="1">
    <location>
        <begin position="476"/>
        <end position="500"/>
    </location>
</feature>
<dbReference type="OrthoDB" id="70142at2759"/>
<organism evidence="2 3">
    <name type="scientific">Trichonephila clavata</name>
    <name type="common">Joro spider</name>
    <name type="synonym">Nephila clavata</name>
    <dbReference type="NCBI Taxonomy" id="2740835"/>
    <lineage>
        <taxon>Eukaryota</taxon>
        <taxon>Metazoa</taxon>
        <taxon>Ecdysozoa</taxon>
        <taxon>Arthropoda</taxon>
        <taxon>Chelicerata</taxon>
        <taxon>Arachnida</taxon>
        <taxon>Araneae</taxon>
        <taxon>Araneomorphae</taxon>
        <taxon>Entelegynae</taxon>
        <taxon>Araneoidea</taxon>
        <taxon>Nephilidae</taxon>
        <taxon>Trichonephila</taxon>
    </lineage>
</organism>
<dbReference type="AlphaFoldDB" id="A0A8X6KH79"/>
<protein>
    <submittedName>
        <fullName evidence="2">Uncharacterized protein</fullName>
    </submittedName>
</protein>
<dbReference type="Gene3D" id="1.10.472.80">
    <property type="entry name" value="Ypt/Rab-GAP domain of gyp1p, domain 3"/>
    <property type="match status" value="1"/>
</dbReference>
<evidence type="ECO:0000256" key="1">
    <source>
        <dbReference type="SAM" id="MobiDB-lite"/>
    </source>
</evidence>
<gene>
    <name evidence="2" type="primary">AVEN_189864_1</name>
    <name evidence="2" type="ORF">TNCT_648662</name>
</gene>
<reference evidence="2" key="1">
    <citation type="submission" date="2020-07" db="EMBL/GenBank/DDBJ databases">
        <title>Multicomponent nature underlies the extraordinary mechanical properties of spider dragline silk.</title>
        <authorList>
            <person name="Kono N."/>
            <person name="Nakamura H."/>
            <person name="Mori M."/>
            <person name="Yoshida Y."/>
            <person name="Ohtoshi R."/>
            <person name="Malay A.D."/>
            <person name="Moran D.A.P."/>
            <person name="Tomita M."/>
            <person name="Numata K."/>
            <person name="Arakawa K."/>
        </authorList>
    </citation>
    <scope>NUCLEOTIDE SEQUENCE</scope>
</reference>
<dbReference type="EMBL" id="BMAO01001395">
    <property type="protein sequence ID" value="GFQ73036.1"/>
    <property type="molecule type" value="Genomic_DNA"/>
</dbReference>
<comment type="caution">
    <text evidence="2">The sequence shown here is derived from an EMBL/GenBank/DDBJ whole genome shotgun (WGS) entry which is preliminary data.</text>
</comment>
<evidence type="ECO:0000313" key="3">
    <source>
        <dbReference type="Proteomes" id="UP000887116"/>
    </source>
</evidence>
<proteinExistence type="predicted"/>